<reference evidence="2" key="1">
    <citation type="submission" date="2015-07" db="EMBL/GenBank/DDBJ databases">
        <title>Complete Genome of Thermincola ferriacetica strain Z-0001T.</title>
        <authorList>
            <person name="Lusk B."/>
            <person name="Badalamenti J.P."/>
            <person name="Parameswaran P."/>
            <person name="Bond D.R."/>
            <person name="Torres C.I."/>
        </authorList>
    </citation>
    <scope>NUCLEOTIDE SEQUENCE [LARGE SCALE GENOMIC DNA]</scope>
    <source>
        <strain evidence="2">Z-0001</strain>
    </source>
</reference>
<evidence type="ECO:0000313" key="2">
    <source>
        <dbReference type="Proteomes" id="UP000037175"/>
    </source>
</evidence>
<protein>
    <recommendedName>
        <fullName evidence="3">Helix-turn-helix domain-containing protein</fullName>
    </recommendedName>
</protein>
<keyword evidence="2" id="KW-1185">Reference proteome</keyword>
<evidence type="ECO:0008006" key="3">
    <source>
        <dbReference type="Google" id="ProtNLM"/>
    </source>
</evidence>
<comment type="caution">
    <text evidence="1">The sequence shown here is derived from an EMBL/GenBank/DDBJ whole genome shotgun (WGS) entry which is preliminary data.</text>
</comment>
<dbReference type="RefSeq" id="WP_052216543.1">
    <property type="nucleotide sequence ID" value="NZ_LGTE01000001.1"/>
</dbReference>
<dbReference type="EMBL" id="LGTE01000001">
    <property type="protein sequence ID" value="KNZ71194.1"/>
    <property type="molecule type" value="Genomic_DNA"/>
</dbReference>
<name>A0A0L6W7X2_9FIRM</name>
<gene>
    <name evidence="1" type="ORF">Tfer_0273</name>
</gene>
<sequence>MEEFIRSRVPWSAGPSLIEMTDEVGIDFDSFIDGLAQNKSDIEMAEEFGVTEKTIYYLRNQFERKGLGSTIGQD</sequence>
<dbReference type="AlphaFoldDB" id="A0A0L6W7X2"/>
<proteinExistence type="predicted"/>
<dbReference type="PATRIC" id="fig|281456.6.peg.288"/>
<evidence type="ECO:0000313" key="1">
    <source>
        <dbReference type="EMBL" id="KNZ71194.1"/>
    </source>
</evidence>
<organism evidence="1 2">
    <name type="scientific">Thermincola ferriacetica</name>
    <dbReference type="NCBI Taxonomy" id="281456"/>
    <lineage>
        <taxon>Bacteria</taxon>
        <taxon>Bacillati</taxon>
        <taxon>Bacillota</taxon>
        <taxon>Clostridia</taxon>
        <taxon>Eubacteriales</taxon>
        <taxon>Thermincolaceae</taxon>
        <taxon>Thermincola</taxon>
    </lineage>
</organism>
<dbReference type="Proteomes" id="UP000037175">
    <property type="component" value="Unassembled WGS sequence"/>
</dbReference>
<accession>A0A0L6W7X2</accession>